<organism evidence="5 6">
    <name type="scientific">Achromobacter deleyi</name>
    <dbReference type="NCBI Taxonomy" id="1353891"/>
    <lineage>
        <taxon>Bacteria</taxon>
        <taxon>Pseudomonadati</taxon>
        <taxon>Pseudomonadota</taxon>
        <taxon>Betaproteobacteria</taxon>
        <taxon>Burkholderiales</taxon>
        <taxon>Alcaligenaceae</taxon>
        <taxon>Achromobacter</taxon>
    </lineage>
</organism>
<dbReference type="GO" id="GO:0031640">
    <property type="term" value="P:killing of cells of another organism"/>
    <property type="evidence" value="ECO:0007669"/>
    <property type="project" value="UniProtKB-KW"/>
</dbReference>
<gene>
    <name evidence="5" type="ORF">LMG3458_02503</name>
</gene>
<keyword evidence="2 3" id="KW-0081">Bacteriolytic enzyme</keyword>
<evidence type="ECO:0000313" key="6">
    <source>
        <dbReference type="Proteomes" id="UP000494111"/>
    </source>
</evidence>
<dbReference type="EC" id="3.2.1.17" evidence="3"/>
<feature type="chain" id="PRO_5028829177" description="Lysozyme" evidence="4">
    <location>
        <begin position="25"/>
        <end position="182"/>
    </location>
</feature>
<feature type="signal peptide" evidence="4">
    <location>
        <begin position="1"/>
        <end position="24"/>
    </location>
</feature>
<dbReference type="Proteomes" id="UP000494111">
    <property type="component" value="Unassembled WGS sequence"/>
</dbReference>
<dbReference type="EMBL" id="CADIJO010000007">
    <property type="protein sequence ID" value="CAB3698196.1"/>
    <property type="molecule type" value="Genomic_DNA"/>
</dbReference>
<dbReference type="GO" id="GO:0003796">
    <property type="term" value="F:lysozyme activity"/>
    <property type="evidence" value="ECO:0007669"/>
    <property type="project" value="UniProtKB-EC"/>
</dbReference>
<keyword evidence="1 3" id="KW-0929">Antimicrobial</keyword>
<comment type="similarity">
    <text evidence="3">Belongs to the glycosyl hydrolase 24 family.</text>
</comment>
<name>A0A6S6ZUQ9_9BURK</name>
<keyword evidence="3" id="KW-0326">Glycosidase</keyword>
<dbReference type="PANTHER" id="PTHR38107">
    <property type="match status" value="1"/>
</dbReference>
<evidence type="ECO:0000313" key="5">
    <source>
        <dbReference type="EMBL" id="CAB3698196.1"/>
    </source>
</evidence>
<dbReference type="InterPro" id="IPR002196">
    <property type="entry name" value="Glyco_hydro_24"/>
</dbReference>
<dbReference type="Pfam" id="PF00959">
    <property type="entry name" value="Phage_lysozyme"/>
    <property type="match status" value="1"/>
</dbReference>
<evidence type="ECO:0000256" key="4">
    <source>
        <dbReference type="SAM" id="SignalP"/>
    </source>
</evidence>
<dbReference type="GO" id="GO:0016998">
    <property type="term" value="P:cell wall macromolecule catabolic process"/>
    <property type="evidence" value="ECO:0007669"/>
    <property type="project" value="InterPro"/>
</dbReference>
<comment type="catalytic activity">
    <reaction evidence="3">
        <text>Hydrolysis of (1-&gt;4)-beta-linkages between N-acetylmuramic acid and N-acetyl-D-glucosamine residues in a peptidoglycan and between N-acetyl-D-glucosamine residues in chitodextrins.</text>
        <dbReference type="EC" id="3.2.1.17"/>
    </reaction>
</comment>
<dbReference type="InterPro" id="IPR023347">
    <property type="entry name" value="Lysozyme_dom_sf"/>
</dbReference>
<evidence type="ECO:0000256" key="1">
    <source>
        <dbReference type="ARBA" id="ARBA00022529"/>
    </source>
</evidence>
<keyword evidence="3" id="KW-0378">Hydrolase</keyword>
<dbReference type="GO" id="GO:0042742">
    <property type="term" value="P:defense response to bacterium"/>
    <property type="evidence" value="ECO:0007669"/>
    <property type="project" value="UniProtKB-KW"/>
</dbReference>
<dbReference type="AlphaFoldDB" id="A0A6S6ZUQ9"/>
<proteinExistence type="inferred from homology"/>
<dbReference type="RefSeq" id="WP_175216450.1">
    <property type="nucleotide sequence ID" value="NZ_CADIJO010000007.1"/>
</dbReference>
<sequence>MGFRGRVAVSLLGLSAAGFSAWVANEGTSPAVPGPAGTTLLAPHIPTKGDVPTVGHGSTRYEDGTRVQMSDPPITRKRAEELARNLGNDQHRCLVRTLPGVALNQTEYDKYHDFVGQFGCGNWQKPLSPRTWLLKGDYSNACAALLNWRFSAGYDCSTPGNKICRGVWTRQLERYEACTGAL</sequence>
<protein>
    <recommendedName>
        <fullName evidence="3">Lysozyme</fullName>
        <ecNumber evidence="3">3.2.1.17</ecNumber>
    </recommendedName>
</protein>
<dbReference type="PANTHER" id="PTHR38107:SF3">
    <property type="entry name" value="LYSOZYME RRRD-RELATED"/>
    <property type="match status" value="1"/>
</dbReference>
<evidence type="ECO:0000256" key="2">
    <source>
        <dbReference type="ARBA" id="ARBA00022638"/>
    </source>
</evidence>
<dbReference type="Gene3D" id="1.10.530.40">
    <property type="match status" value="1"/>
</dbReference>
<dbReference type="InterPro" id="IPR023346">
    <property type="entry name" value="Lysozyme-like_dom_sf"/>
</dbReference>
<accession>A0A6S6ZUQ9</accession>
<keyword evidence="4" id="KW-0732">Signal</keyword>
<dbReference type="InterPro" id="IPR051018">
    <property type="entry name" value="Bacteriophage_GH24"/>
</dbReference>
<dbReference type="GO" id="GO:0009253">
    <property type="term" value="P:peptidoglycan catabolic process"/>
    <property type="evidence" value="ECO:0007669"/>
    <property type="project" value="InterPro"/>
</dbReference>
<reference evidence="5 6" key="1">
    <citation type="submission" date="2020-04" db="EMBL/GenBank/DDBJ databases">
        <authorList>
            <person name="De Canck E."/>
        </authorList>
    </citation>
    <scope>NUCLEOTIDE SEQUENCE [LARGE SCALE GENOMIC DNA]</scope>
    <source>
        <strain evidence="5 6">LMG 3458</strain>
    </source>
</reference>
<evidence type="ECO:0000256" key="3">
    <source>
        <dbReference type="RuleBase" id="RU003788"/>
    </source>
</evidence>
<dbReference type="SUPFAM" id="SSF53955">
    <property type="entry name" value="Lysozyme-like"/>
    <property type="match status" value="1"/>
</dbReference>